<accession>A0A2U0I214</accession>
<reference evidence="2 3" key="1">
    <citation type="submission" date="2018-04" db="EMBL/GenBank/DDBJ databases">
        <title>Marixanthomonas spongiae HN-E44 sp. nov., isolated from a marine sponge.</title>
        <authorList>
            <person name="Luo L."/>
            <person name="Zhuang L."/>
        </authorList>
    </citation>
    <scope>NUCLEOTIDE SEQUENCE [LARGE SCALE GENOMIC DNA]</scope>
    <source>
        <strain evidence="2 3">HN-E44</strain>
    </source>
</reference>
<dbReference type="AlphaFoldDB" id="A0A2U0I214"/>
<evidence type="ECO:0000313" key="2">
    <source>
        <dbReference type="EMBL" id="PVW15147.1"/>
    </source>
</evidence>
<keyword evidence="1" id="KW-1133">Transmembrane helix</keyword>
<name>A0A2U0I214_9FLAO</name>
<proteinExistence type="predicted"/>
<dbReference type="Proteomes" id="UP000245962">
    <property type="component" value="Unassembled WGS sequence"/>
</dbReference>
<dbReference type="RefSeq" id="WP_116694040.1">
    <property type="nucleotide sequence ID" value="NZ_QEHR01000004.1"/>
</dbReference>
<protein>
    <recommendedName>
        <fullName evidence="4">Chain length determinant protein</fullName>
    </recommendedName>
</protein>
<feature type="transmembrane region" description="Helical" evidence="1">
    <location>
        <begin position="293"/>
        <end position="310"/>
    </location>
</feature>
<keyword evidence="1" id="KW-0812">Transmembrane</keyword>
<feature type="transmembrane region" description="Helical" evidence="1">
    <location>
        <begin position="35"/>
        <end position="59"/>
    </location>
</feature>
<comment type="caution">
    <text evidence="2">The sequence shown here is derived from an EMBL/GenBank/DDBJ whole genome shotgun (WGS) entry which is preliminary data.</text>
</comment>
<keyword evidence="1" id="KW-0472">Membrane</keyword>
<evidence type="ECO:0000256" key="1">
    <source>
        <dbReference type="SAM" id="Phobius"/>
    </source>
</evidence>
<sequence>MSNQTTNSSEEIDLFYLFRLVGNFFKKCFIAAYRFILFLLKNWIILLALVIIGAVAGYFSQKNVKTPKEADVLTRINFNTVSYVYGTIDTYNDKVANQDTVFLKQAGLWDKNPLVTGVWIEPVVSFEEIATMYGRENRTLEVLFEDYEFEKDNTLNSTLKLDFKYHNMKLYLAHNATPKTIDRFMDYINTTPAMENLKKVGYANMQELITVNETTIEQIDKVLNSYNSTEATSSETAPITLDKDLTGLVRAKIQFKEDANQLKQDLLFSKDISVPVTKSVLVEDEPNILMNKIIVYPLILIFLFLVFAMLKRVFNYAGKLAKEEDENKRRA</sequence>
<dbReference type="OrthoDB" id="1425181at2"/>
<keyword evidence="3" id="KW-1185">Reference proteome</keyword>
<dbReference type="EMBL" id="QEHR01000004">
    <property type="protein sequence ID" value="PVW15147.1"/>
    <property type="molecule type" value="Genomic_DNA"/>
</dbReference>
<organism evidence="2 3">
    <name type="scientific">Marixanthomonas spongiae</name>
    <dbReference type="NCBI Taxonomy" id="2174845"/>
    <lineage>
        <taxon>Bacteria</taxon>
        <taxon>Pseudomonadati</taxon>
        <taxon>Bacteroidota</taxon>
        <taxon>Flavobacteriia</taxon>
        <taxon>Flavobacteriales</taxon>
        <taxon>Flavobacteriaceae</taxon>
        <taxon>Marixanthomonas</taxon>
    </lineage>
</organism>
<gene>
    <name evidence="2" type="ORF">DDV96_06985</name>
</gene>
<evidence type="ECO:0008006" key="4">
    <source>
        <dbReference type="Google" id="ProtNLM"/>
    </source>
</evidence>
<evidence type="ECO:0000313" key="3">
    <source>
        <dbReference type="Proteomes" id="UP000245962"/>
    </source>
</evidence>